<feature type="compositionally biased region" description="Acidic residues" evidence="2">
    <location>
        <begin position="423"/>
        <end position="436"/>
    </location>
</feature>
<dbReference type="RefSeq" id="XP_001878207.1">
    <property type="nucleotide sequence ID" value="XM_001878172.1"/>
</dbReference>
<organism evidence="4">
    <name type="scientific">Laccaria bicolor (strain S238N-H82 / ATCC MYA-4686)</name>
    <name type="common">Bicoloured deceiver</name>
    <name type="synonym">Laccaria laccata var. bicolor</name>
    <dbReference type="NCBI Taxonomy" id="486041"/>
    <lineage>
        <taxon>Eukaryota</taxon>
        <taxon>Fungi</taxon>
        <taxon>Dikarya</taxon>
        <taxon>Basidiomycota</taxon>
        <taxon>Agaricomycotina</taxon>
        <taxon>Agaricomycetes</taxon>
        <taxon>Agaricomycetidae</taxon>
        <taxon>Agaricales</taxon>
        <taxon>Agaricineae</taxon>
        <taxon>Hydnangiaceae</taxon>
        <taxon>Laccaria</taxon>
    </lineage>
</organism>
<dbReference type="PANTHER" id="PTHR40130">
    <property type="entry name" value="EXPRESSED PROTEIN"/>
    <property type="match status" value="1"/>
</dbReference>
<feature type="region of interest" description="Disordered" evidence="2">
    <location>
        <begin position="226"/>
        <end position="245"/>
    </location>
</feature>
<evidence type="ECO:0000256" key="1">
    <source>
        <dbReference type="SAM" id="Coils"/>
    </source>
</evidence>
<dbReference type="AlphaFoldDB" id="B0D3E9"/>
<feature type="coiled-coil region" evidence="1">
    <location>
        <begin position="357"/>
        <end position="384"/>
    </location>
</feature>
<accession>B0D3E9</accession>
<sequence>MSFRSSLTKLAQAHQHTANADDYLSKGLIVLAAEEHFKAAEAYLAAIERSHDESAKRTLRRLHDEHCKAGKELQRKIEKLKNEGKDPALPQKAESSRAPPLRQHSSSYLAGSPRIHSSSPPPHRPMTDSQNAVDESFMLLGGQRSDPGDAFNQFWNIMQGMLDNLSQPVAFATVPMGNQDPSTSGPTSGTKTPPAREGLRKDNSFSSDTDYEEPMLSRFTRRMGIGSVRDSGKQKATPLDTEGFEDDDLLDEEGDHLSESFCLIPSGDEPSPAALKKENTSLRAETAALQKRLKATERMLQMRKEQDVHLRDSIFQATREAQRAMGTSGLLQRPALDLNALNNIPAVPIPGMNTGREAQYARRVKELEDELRAVRAENEKHKLMITKFRERWEKLKESAKRKKEAKVAAEVATAGARDRIVEEPEAEEELDGATES</sequence>
<dbReference type="Proteomes" id="UP000001194">
    <property type="component" value="Unassembled WGS sequence"/>
</dbReference>
<dbReference type="InParanoid" id="B0D3E9"/>
<dbReference type="PANTHER" id="PTHR40130:SF1">
    <property type="entry name" value="SPINDLE POLE BODY-ASSOCIATED PROTEIN CUT12 DOMAIN-CONTAINING PROTEIN"/>
    <property type="match status" value="1"/>
</dbReference>
<evidence type="ECO:0000313" key="3">
    <source>
        <dbReference type="EMBL" id="EDR10906.1"/>
    </source>
</evidence>
<keyword evidence="1" id="KW-0175">Coiled coil</keyword>
<dbReference type="Pfam" id="PF05942">
    <property type="entry name" value="PaREP1"/>
    <property type="match status" value="1"/>
</dbReference>
<gene>
    <name evidence="3" type="ORF">LACBIDRAFT_315888</name>
</gene>
<dbReference type="OrthoDB" id="3197614at2759"/>
<protein>
    <submittedName>
        <fullName evidence="3">Predicted protein</fullName>
    </submittedName>
</protein>
<dbReference type="InterPro" id="IPR010268">
    <property type="entry name" value="PaREP1"/>
</dbReference>
<dbReference type="GeneID" id="6074034"/>
<reference evidence="3 4" key="1">
    <citation type="journal article" date="2008" name="Nature">
        <title>The genome of Laccaria bicolor provides insights into mycorrhizal symbiosis.</title>
        <authorList>
            <person name="Martin F."/>
            <person name="Aerts A."/>
            <person name="Ahren D."/>
            <person name="Brun A."/>
            <person name="Danchin E.G.J."/>
            <person name="Duchaussoy F."/>
            <person name="Gibon J."/>
            <person name="Kohler A."/>
            <person name="Lindquist E."/>
            <person name="Pereda V."/>
            <person name="Salamov A."/>
            <person name="Shapiro H.J."/>
            <person name="Wuyts J."/>
            <person name="Blaudez D."/>
            <person name="Buee M."/>
            <person name="Brokstein P."/>
            <person name="Canbaeck B."/>
            <person name="Cohen D."/>
            <person name="Courty P.E."/>
            <person name="Coutinho P.M."/>
            <person name="Delaruelle C."/>
            <person name="Detter J.C."/>
            <person name="Deveau A."/>
            <person name="DiFazio S."/>
            <person name="Duplessis S."/>
            <person name="Fraissinet-Tachet L."/>
            <person name="Lucic E."/>
            <person name="Frey-Klett P."/>
            <person name="Fourrey C."/>
            <person name="Feussner I."/>
            <person name="Gay G."/>
            <person name="Grimwood J."/>
            <person name="Hoegger P.J."/>
            <person name="Jain P."/>
            <person name="Kilaru S."/>
            <person name="Labbe J."/>
            <person name="Lin Y.C."/>
            <person name="Legue V."/>
            <person name="Le Tacon F."/>
            <person name="Marmeisse R."/>
            <person name="Melayah D."/>
            <person name="Montanini B."/>
            <person name="Muratet M."/>
            <person name="Nehls U."/>
            <person name="Niculita-Hirzel H."/>
            <person name="Oudot-Le Secq M.P."/>
            <person name="Peter M."/>
            <person name="Quesneville H."/>
            <person name="Rajashekar B."/>
            <person name="Reich M."/>
            <person name="Rouhier N."/>
            <person name="Schmutz J."/>
            <person name="Yin T."/>
            <person name="Chalot M."/>
            <person name="Henrissat B."/>
            <person name="Kuees U."/>
            <person name="Lucas S."/>
            <person name="Van de Peer Y."/>
            <person name="Podila G.K."/>
            <person name="Polle A."/>
            <person name="Pukkila P.J."/>
            <person name="Richardson P.M."/>
            <person name="Rouze P."/>
            <person name="Sanders I.R."/>
            <person name="Stajich J.E."/>
            <person name="Tunlid A."/>
            <person name="Tuskan G."/>
            <person name="Grigoriev I.V."/>
        </authorList>
    </citation>
    <scope>NUCLEOTIDE SEQUENCE [LARGE SCALE GENOMIC DNA]</scope>
    <source>
        <strain evidence="4">S238N-H82 / ATCC MYA-4686</strain>
    </source>
</reference>
<evidence type="ECO:0000313" key="4">
    <source>
        <dbReference type="Proteomes" id="UP000001194"/>
    </source>
</evidence>
<dbReference type="EMBL" id="DS547096">
    <property type="protein sequence ID" value="EDR10906.1"/>
    <property type="molecule type" value="Genomic_DNA"/>
</dbReference>
<dbReference type="KEGG" id="lbc:LACBIDRAFT_315888"/>
<keyword evidence="4" id="KW-1185">Reference proteome</keyword>
<feature type="region of interest" description="Disordered" evidence="2">
    <location>
        <begin position="175"/>
        <end position="217"/>
    </location>
</feature>
<feature type="region of interest" description="Disordered" evidence="2">
    <location>
        <begin position="81"/>
        <end position="129"/>
    </location>
</feature>
<dbReference type="Gene3D" id="1.20.58.80">
    <property type="entry name" value="Phosphotransferase system, lactose/cellobiose-type IIA subunit"/>
    <property type="match status" value="1"/>
</dbReference>
<feature type="region of interest" description="Disordered" evidence="2">
    <location>
        <begin position="414"/>
        <end position="436"/>
    </location>
</feature>
<feature type="compositionally biased region" description="Low complexity" evidence="2">
    <location>
        <begin position="181"/>
        <end position="193"/>
    </location>
</feature>
<dbReference type="HOGENOM" id="CLU_047455_0_0_1"/>
<proteinExistence type="predicted"/>
<name>B0D3E9_LACBS</name>
<evidence type="ECO:0000256" key="2">
    <source>
        <dbReference type="SAM" id="MobiDB-lite"/>
    </source>
</evidence>